<evidence type="ECO:0000256" key="1">
    <source>
        <dbReference type="SAM" id="Phobius"/>
    </source>
</evidence>
<feature type="transmembrane region" description="Helical" evidence="1">
    <location>
        <begin position="12"/>
        <end position="35"/>
    </location>
</feature>
<keyword evidence="1" id="KW-0812">Transmembrane</keyword>
<keyword evidence="1" id="KW-1133">Transmembrane helix</keyword>
<protein>
    <submittedName>
        <fullName evidence="2">Uncharacterized protein</fullName>
    </submittedName>
</protein>
<proteinExistence type="predicted"/>
<dbReference type="EMBL" id="AZAJ01000001">
    <property type="protein sequence ID" value="ETA69369.1"/>
    <property type="molecule type" value="Genomic_DNA"/>
</dbReference>
<dbReference type="STRING" id="1090322.MettiDRAFT_2867"/>
<gene>
    <name evidence="2" type="ORF">MettiDRAFT_2867</name>
</gene>
<keyword evidence="3" id="KW-1185">Reference proteome</keyword>
<dbReference type="Proteomes" id="UP000019483">
    <property type="component" value="Unassembled WGS sequence"/>
</dbReference>
<dbReference type="RefSeq" id="WP_023846501.1">
    <property type="nucleotide sequence ID" value="NZ_AZAJ01000001.1"/>
</dbReference>
<organism evidence="2 3">
    <name type="scientific">Methanolobus tindarius DSM 2278</name>
    <dbReference type="NCBI Taxonomy" id="1090322"/>
    <lineage>
        <taxon>Archaea</taxon>
        <taxon>Methanobacteriati</taxon>
        <taxon>Methanobacteriota</taxon>
        <taxon>Stenosarchaea group</taxon>
        <taxon>Methanomicrobia</taxon>
        <taxon>Methanosarcinales</taxon>
        <taxon>Methanosarcinaceae</taxon>
        <taxon>Methanolobus</taxon>
    </lineage>
</organism>
<sequence>MVSAIIHTGIDIVLLETLVLIALIGVFILALGIYFKQKIIGAIGVIITFGSITLGVIIYVLPYLAVS</sequence>
<evidence type="ECO:0000313" key="3">
    <source>
        <dbReference type="Proteomes" id="UP000019483"/>
    </source>
</evidence>
<evidence type="ECO:0000313" key="2">
    <source>
        <dbReference type="EMBL" id="ETA69369.1"/>
    </source>
</evidence>
<comment type="caution">
    <text evidence="2">The sequence shown here is derived from an EMBL/GenBank/DDBJ whole genome shotgun (WGS) entry which is preliminary data.</text>
</comment>
<feature type="transmembrane region" description="Helical" evidence="1">
    <location>
        <begin position="42"/>
        <end position="65"/>
    </location>
</feature>
<accession>W9DRG5</accession>
<keyword evidence="1" id="KW-0472">Membrane</keyword>
<dbReference type="AlphaFoldDB" id="W9DRG5"/>
<name>W9DRG5_METTI</name>
<reference evidence="2 3" key="1">
    <citation type="submission" date="2013-08" db="EMBL/GenBank/DDBJ databases">
        <authorList>
            <consortium name="DOE Joint Genome Institute"/>
            <person name="Eisen J."/>
            <person name="Huntemann M."/>
            <person name="Han J."/>
            <person name="Chen A."/>
            <person name="Kyrpides N."/>
            <person name="Mavromatis K."/>
            <person name="Markowitz V."/>
            <person name="Palaniappan K."/>
            <person name="Ivanova N."/>
            <person name="Schaumberg A."/>
            <person name="Pati A."/>
            <person name="Liolios K."/>
            <person name="Nordberg H.P."/>
            <person name="Cantor M.N."/>
            <person name="Hua S.X."/>
            <person name="Woyke T."/>
        </authorList>
    </citation>
    <scope>NUCLEOTIDE SEQUENCE [LARGE SCALE GENOMIC DNA]</scope>
    <source>
        <strain evidence="2 3">DSM 2278</strain>
    </source>
</reference>